<dbReference type="Pfam" id="PF03331">
    <property type="entry name" value="LpxC"/>
    <property type="match status" value="1"/>
</dbReference>
<accession>A0A143WU98</accession>
<feature type="binding site" evidence="12">
    <location>
        <position position="239"/>
    </location>
    <ligand>
        <name>Zn(2+)</name>
        <dbReference type="ChEBI" id="CHEBI:29105"/>
    </ligand>
</feature>
<evidence type="ECO:0000313" key="13">
    <source>
        <dbReference type="EMBL" id="CUX97285.1"/>
    </source>
</evidence>
<keyword evidence="6 12" id="KW-0441">Lipid A biosynthesis</keyword>
<keyword evidence="9 12" id="KW-0862">Zinc</keyword>
<gene>
    <name evidence="12 13" type="primary">lpxC</name>
    <name evidence="13" type="ORF">TPER_HE00367</name>
</gene>
<organism evidence="13 14">
    <name type="scientific">Candidatus Hoaglandella endobia</name>
    <dbReference type="NCBI Taxonomy" id="1778263"/>
    <lineage>
        <taxon>Bacteria</taxon>
        <taxon>Pseudomonadati</taxon>
        <taxon>Pseudomonadota</taxon>
        <taxon>Gammaproteobacteria</taxon>
        <taxon>Enterobacterales</taxon>
        <taxon>Enterobacteriaceae</taxon>
        <taxon>Candidatus Hoaglandella</taxon>
    </lineage>
</organism>
<dbReference type="UniPathway" id="UPA00359">
    <property type="reaction ID" value="UER00478"/>
</dbReference>
<dbReference type="Gene3D" id="3.30.1700.10">
    <property type="entry name" value="lpxc deacetylase, domain 2"/>
    <property type="match status" value="1"/>
</dbReference>
<dbReference type="InterPro" id="IPR004463">
    <property type="entry name" value="UDP-acyl_GlcNac_deAcase"/>
</dbReference>
<comment type="cofactor">
    <cofactor evidence="1 12">
        <name>Zn(2+)</name>
        <dbReference type="ChEBI" id="CHEBI:29105"/>
    </cofactor>
</comment>
<dbReference type="InterPro" id="IPR020568">
    <property type="entry name" value="Ribosomal_Su5_D2-typ_SF"/>
</dbReference>
<comment type="pathway">
    <text evidence="3 12">Glycolipid biosynthesis; lipid IV(A) biosynthesis; lipid IV(A) from (3R)-3-hydroxytetradecanoyl-[acyl-carrier-protein] and UDP-N-acetyl-alpha-D-glucosamine: step 2/6.</text>
</comment>
<dbReference type="PANTHER" id="PTHR33694:SF1">
    <property type="entry name" value="UDP-3-O-ACYL-N-ACETYLGLUCOSAMINE DEACETYLASE 1, MITOCHONDRIAL-RELATED"/>
    <property type="match status" value="1"/>
</dbReference>
<dbReference type="PANTHER" id="PTHR33694">
    <property type="entry name" value="UDP-3-O-ACYL-N-ACETYLGLUCOSAMINE DEACETYLASE 1, MITOCHONDRIAL-RELATED"/>
    <property type="match status" value="1"/>
</dbReference>
<dbReference type="STRING" id="1778263.TPER_HE00367"/>
<dbReference type="PATRIC" id="fig|1778263.3.peg.365"/>
<dbReference type="HAMAP" id="MF_00388">
    <property type="entry name" value="LpxC"/>
    <property type="match status" value="1"/>
</dbReference>
<sequence>MLKQRTLERIVQTTGVGLHTGKRVTLTLRPAPANTGVIYRRIDLKPPVDFLANACSVRNTMLCTCLVNEQDVRISTVEHLNASLAGLGIDNIIVEVDAPEIPIMDGSASPFVHLLLDAGIKELNKAKKFLRIKQVVRLEGENNKWAELAPYDGFRLDFTIEFKHPAINESLQRYCLNLSTESFVHQISRARTFGFMRDIEYLQSRGLALGGSYDCAIVVDDYRVLNKDGLRFQNEFVRHKLLDAIGDLFMCSHNMIGAFTAFKSGHTMNNKLLQEVLARKEAWELVTFENEAEMPLALKTFKTLSFLIT</sequence>
<evidence type="ECO:0000256" key="8">
    <source>
        <dbReference type="ARBA" id="ARBA00022801"/>
    </source>
</evidence>
<dbReference type="RefSeq" id="WP_067567897.1">
    <property type="nucleotide sequence ID" value="NZ_LN999835.1"/>
</dbReference>
<evidence type="ECO:0000256" key="2">
    <source>
        <dbReference type="ARBA" id="ARBA00002923"/>
    </source>
</evidence>
<dbReference type="Gene3D" id="3.30.230.20">
    <property type="entry name" value="lpxc deacetylase, domain 1"/>
    <property type="match status" value="1"/>
</dbReference>
<proteinExistence type="inferred from homology"/>
<reference evidence="14" key="1">
    <citation type="submission" date="2016-01" db="EMBL/GenBank/DDBJ databases">
        <authorList>
            <person name="Husnik F."/>
        </authorList>
    </citation>
    <scope>NUCLEOTIDE SEQUENCE [LARGE SCALE GENOMIC DNA]</scope>
</reference>
<evidence type="ECO:0000256" key="3">
    <source>
        <dbReference type="ARBA" id="ARBA00005002"/>
    </source>
</evidence>
<evidence type="ECO:0000256" key="4">
    <source>
        <dbReference type="ARBA" id="ARBA00012745"/>
    </source>
</evidence>
<feature type="binding site" evidence="12">
    <location>
        <position position="79"/>
    </location>
    <ligand>
        <name>Zn(2+)</name>
        <dbReference type="ChEBI" id="CHEBI:29105"/>
    </ligand>
</feature>
<dbReference type="AlphaFoldDB" id="A0A143WU98"/>
<dbReference type="EC" id="3.5.1.108" evidence="4 12"/>
<evidence type="ECO:0000256" key="1">
    <source>
        <dbReference type="ARBA" id="ARBA00001947"/>
    </source>
</evidence>
<dbReference type="EMBL" id="LN999835">
    <property type="protein sequence ID" value="CUX97285.1"/>
    <property type="molecule type" value="Genomic_DNA"/>
</dbReference>
<comment type="catalytic activity">
    <reaction evidence="11 12">
        <text>a UDP-3-O-[(3R)-3-hydroxyacyl]-N-acetyl-alpha-D-glucosamine + H2O = a UDP-3-O-[(3R)-3-hydroxyacyl]-alpha-D-glucosamine + acetate</text>
        <dbReference type="Rhea" id="RHEA:67816"/>
        <dbReference type="ChEBI" id="CHEBI:15377"/>
        <dbReference type="ChEBI" id="CHEBI:30089"/>
        <dbReference type="ChEBI" id="CHEBI:137740"/>
        <dbReference type="ChEBI" id="CHEBI:173225"/>
        <dbReference type="EC" id="3.5.1.108"/>
    </reaction>
</comment>
<dbReference type="InterPro" id="IPR015870">
    <property type="entry name" value="UDP-acyl_N-AcGlcN_deAcase_N"/>
</dbReference>
<dbReference type="GO" id="GO:0009245">
    <property type="term" value="P:lipid A biosynthetic process"/>
    <property type="evidence" value="ECO:0007669"/>
    <property type="project" value="UniProtKB-UniRule"/>
</dbReference>
<dbReference type="KEGG" id="hed:TPER_HE00367"/>
<dbReference type="OrthoDB" id="9802746at2"/>
<evidence type="ECO:0000256" key="5">
    <source>
        <dbReference type="ARBA" id="ARBA00022516"/>
    </source>
</evidence>
<evidence type="ECO:0000256" key="9">
    <source>
        <dbReference type="ARBA" id="ARBA00022833"/>
    </source>
</evidence>
<dbReference type="GO" id="GO:0046872">
    <property type="term" value="F:metal ion binding"/>
    <property type="evidence" value="ECO:0007669"/>
    <property type="project" value="UniProtKB-KW"/>
</dbReference>
<dbReference type="SUPFAM" id="SSF54211">
    <property type="entry name" value="Ribosomal protein S5 domain 2-like"/>
    <property type="match status" value="2"/>
</dbReference>
<feature type="active site" description="Proton donor" evidence="12">
    <location>
        <position position="266"/>
    </location>
</feature>
<evidence type="ECO:0000256" key="11">
    <source>
        <dbReference type="ARBA" id="ARBA00024535"/>
    </source>
</evidence>
<evidence type="ECO:0000256" key="10">
    <source>
        <dbReference type="ARBA" id="ARBA00023098"/>
    </source>
</evidence>
<dbReference type="NCBIfam" id="TIGR00325">
    <property type="entry name" value="lpxC"/>
    <property type="match status" value="1"/>
</dbReference>
<keyword evidence="10 12" id="KW-0443">Lipid metabolism</keyword>
<dbReference type="GO" id="GO:0103117">
    <property type="term" value="F:UDP-3-O-acyl-N-acetylglucosamine deacetylase activity"/>
    <property type="evidence" value="ECO:0007669"/>
    <property type="project" value="UniProtKB-UniRule"/>
</dbReference>
<comment type="function">
    <text evidence="2 12">Catalyzes the hydrolysis of UDP-3-O-myristoyl-N-acetylglucosamine to form UDP-3-O-myristoylglucosamine and acetate, the committed step in lipid A biosynthesis.</text>
</comment>
<keyword evidence="14" id="KW-1185">Reference proteome</keyword>
<protein>
    <recommendedName>
        <fullName evidence="4 12">UDP-3-O-acyl-N-acetylglucosamine deacetylase</fullName>
        <shortName evidence="12">UDP-3-O-acyl-GlcNAc deacetylase</shortName>
        <ecNumber evidence="4 12">3.5.1.108</ecNumber>
    </recommendedName>
    <alternativeName>
        <fullName evidence="12">UDP-3-O-[R-3-hydroxymyristoyl]-N-acetylglucosamine deacetylase</fullName>
    </alternativeName>
</protein>
<feature type="binding site" evidence="12">
    <location>
        <position position="243"/>
    </location>
    <ligand>
        <name>Zn(2+)</name>
        <dbReference type="ChEBI" id="CHEBI:29105"/>
    </ligand>
</feature>
<evidence type="ECO:0000256" key="7">
    <source>
        <dbReference type="ARBA" id="ARBA00022723"/>
    </source>
</evidence>
<evidence type="ECO:0000256" key="6">
    <source>
        <dbReference type="ARBA" id="ARBA00022556"/>
    </source>
</evidence>
<evidence type="ECO:0000256" key="12">
    <source>
        <dbReference type="HAMAP-Rule" id="MF_00388"/>
    </source>
</evidence>
<name>A0A143WU98_9ENTR</name>
<keyword evidence="5 12" id="KW-0444">Lipid biosynthesis</keyword>
<keyword evidence="7 12" id="KW-0479">Metal-binding</keyword>
<evidence type="ECO:0000313" key="14">
    <source>
        <dbReference type="Proteomes" id="UP000095477"/>
    </source>
</evidence>
<dbReference type="Proteomes" id="UP000095477">
    <property type="component" value="Chromosome I"/>
</dbReference>
<comment type="similarity">
    <text evidence="12">Belongs to the LpxC family.</text>
</comment>
<dbReference type="GO" id="GO:0016020">
    <property type="term" value="C:membrane"/>
    <property type="evidence" value="ECO:0007669"/>
    <property type="project" value="GOC"/>
</dbReference>
<keyword evidence="8 12" id="KW-0378">Hydrolase</keyword>
<dbReference type="InterPro" id="IPR011334">
    <property type="entry name" value="UDP-acyl_GlcNac_deAcase_C"/>
</dbReference>